<evidence type="ECO:0000313" key="1">
    <source>
        <dbReference type="EMBL" id="CAB4052544.1"/>
    </source>
</evidence>
<evidence type="ECO:0008006" key="3">
    <source>
        <dbReference type="Google" id="ProtNLM"/>
    </source>
</evidence>
<gene>
    <name evidence="1" type="ORF">LMG9964_06234</name>
</gene>
<dbReference type="Proteomes" id="UP000494102">
    <property type="component" value="Unassembled WGS sequence"/>
</dbReference>
<dbReference type="EMBL" id="CADILN010000015">
    <property type="protein sequence ID" value="CAB4052544.1"/>
    <property type="molecule type" value="Genomic_DNA"/>
</dbReference>
<accession>A0A6J5KIH0</accession>
<dbReference type="InterPro" id="IPR023974">
    <property type="entry name" value="HxsD"/>
</dbReference>
<evidence type="ECO:0000313" key="2">
    <source>
        <dbReference type="Proteomes" id="UP000494102"/>
    </source>
</evidence>
<organism evidence="1 2">
    <name type="scientific">Paraburkholderia phenoliruptrix</name>
    <dbReference type="NCBI Taxonomy" id="252970"/>
    <lineage>
        <taxon>Bacteria</taxon>
        <taxon>Pseudomonadati</taxon>
        <taxon>Pseudomonadota</taxon>
        <taxon>Betaproteobacteria</taxon>
        <taxon>Burkholderiales</taxon>
        <taxon>Burkholderiaceae</taxon>
        <taxon>Paraburkholderia</taxon>
    </lineage>
</organism>
<name>A0A6J5KIH0_9BURK</name>
<dbReference type="AlphaFoldDB" id="A0A6J5KIH0"/>
<dbReference type="NCBIfam" id="TIGR03976">
    <property type="entry name" value="chp_LLNDYxLRE"/>
    <property type="match status" value="1"/>
</dbReference>
<sequence>MSYKIDFDRGAFQIDVIQKAAYRFIDRMSVEFQLDEKHVHCTLGLNSQEVDHDALIQDFHKEVLDQALRKQVASETESIRHLILARAFSRTGLT</sequence>
<dbReference type="RefSeq" id="WP_015004275.1">
    <property type="nucleotide sequence ID" value="NZ_CADILN010000015.1"/>
</dbReference>
<dbReference type="GeneID" id="27801378"/>
<protein>
    <recommendedName>
        <fullName evidence="3">His-Xaa-Ser system protein HxsD</fullName>
    </recommendedName>
</protein>
<reference evidence="1 2" key="1">
    <citation type="submission" date="2020-04" db="EMBL/GenBank/DDBJ databases">
        <authorList>
            <person name="De Canck E."/>
        </authorList>
    </citation>
    <scope>NUCLEOTIDE SEQUENCE [LARGE SCALE GENOMIC DNA]</scope>
    <source>
        <strain evidence="1 2">LMG 9964</strain>
    </source>
</reference>
<proteinExistence type="predicted"/>